<dbReference type="Gene3D" id="2.40.50.140">
    <property type="entry name" value="Nucleic acid-binding proteins"/>
    <property type="match status" value="3"/>
</dbReference>
<dbReference type="InterPro" id="IPR004365">
    <property type="entry name" value="NA-bd_OB_tRNA"/>
</dbReference>
<sequence length="491" mass="52636">MGAIEETYEDLDTDVSLEEFREAVEAKVEQMGGLADEETAAMLIAHELDDGEVGGIADVEPEMDEAKFVAKVTSLGDVRTFERDGEDEEDGRVLNADVADETGSIRITFWDQQAVNAAEELDVGQVLRIKGRPQEGYDGVEVSVDKAEVDEDEEVDVQVQDTYRVEDLSMGVSDVSLVGTVLGTDEIRTFDRDDGSEGKVSNVLLGDETGRVRVTLWDEKADLSEEFEVDETVEVVDGYVRERDGSLELHVGNRGTVERVDEDVEFVPAGTPIETLEIGDTTDIAGVVRSVDEKRTFDRDDGSEGQVRNVRLQDETGDLRVAMWGEKADLDIGPGDEVLFTDVEIQDGWQDDIEASAGWQTTVIELEDGATTAEGDAGGSATSQSASRGQTQSQGLDAFEDGESPSSSDADATESPGSETKTAAAAGAGGETETTEVTEFTGVVVQAGSPVILDDGEETMSVDTDADVTLGEEITVSGTLQDGRLDADEVR</sequence>
<comment type="caution">
    <text evidence="4">The sequence shown here is derived from an EMBL/GenBank/DDBJ whole genome shotgun (WGS) entry which is preliminary data.</text>
</comment>
<dbReference type="CDD" id="cd04491">
    <property type="entry name" value="SoSSB_OBF"/>
    <property type="match status" value="3"/>
</dbReference>
<feature type="compositionally biased region" description="Low complexity" evidence="2">
    <location>
        <begin position="419"/>
        <end position="440"/>
    </location>
</feature>
<dbReference type="InterPro" id="IPR012340">
    <property type="entry name" value="NA-bd_OB-fold"/>
</dbReference>
<proteinExistence type="predicted"/>
<keyword evidence="1" id="KW-0238">DNA-binding</keyword>
<dbReference type="EMBL" id="JBHTAR010000011">
    <property type="protein sequence ID" value="MFC7200382.1"/>
    <property type="molecule type" value="Genomic_DNA"/>
</dbReference>
<name>A0ABD5Z598_9EURY</name>
<dbReference type="PANTHER" id="PTHR13356:SF10">
    <property type="entry name" value="REPLICATION FACTOR-A PROTEIN 1"/>
    <property type="match status" value="1"/>
</dbReference>
<dbReference type="Pfam" id="PF01336">
    <property type="entry name" value="tRNA_anti-codon"/>
    <property type="match status" value="2"/>
</dbReference>
<gene>
    <name evidence="4" type="ORF">ACFQJ9_13325</name>
</gene>
<dbReference type="NCBIfam" id="NF005551">
    <property type="entry name" value="PRK07211.1"/>
    <property type="match status" value="1"/>
</dbReference>
<dbReference type="PANTHER" id="PTHR13356">
    <property type="entry name" value="OB FOLD NUCLEIC ACID BINDING PROTEIN-RELATED"/>
    <property type="match status" value="1"/>
</dbReference>
<dbReference type="AlphaFoldDB" id="A0ABD5Z598"/>
<feature type="domain" description="OB" evidence="3">
    <location>
        <begin position="175"/>
        <end position="251"/>
    </location>
</feature>
<feature type="domain" description="OB" evidence="3">
    <location>
        <begin position="89"/>
        <end position="149"/>
    </location>
</feature>
<accession>A0ABD5Z598</accession>
<organism evidence="4 5">
    <name type="scientific">Halospeciosus flavus</name>
    <dbReference type="NCBI Taxonomy" id="3032283"/>
    <lineage>
        <taxon>Archaea</taxon>
        <taxon>Methanobacteriati</taxon>
        <taxon>Methanobacteriota</taxon>
        <taxon>Stenosarchaea group</taxon>
        <taxon>Halobacteria</taxon>
        <taxon>Halobacteriales</taxon>
        <taxon>Halobacteriaceae</taxon>
        <taxon>Halospeciosus</taxon>
    </lineage>
</organism>
<dbReference type="GO" id="GO:0003677">
    <property type="term" value="F:DNA binding"/>
    <property type="evidence" value="ECO:0007669"/>
    <property type="project" value="UniProtKB-KW"/>
</dbReference>
<feature type="compositionally biased region" description="Polar residues" evidence="2">
    <location>
        <begin position="384"/>
        <end position="395"/>
    </location>
</feature>
<evidence type="ECO:0000313" key="5">
    <source>
        <dbReference type="Proteomes" id="UP001596447"/>
    </source>
</evidence>
<evidence type="ECO:0000256" key="2">
    <source>
        <dbReference type="SAM" id="MobiDB-lite"/>
    </source>
</evidence>
<feature type="compositionally biased region" description="Low complexity" evidence="2">
    <location>
        <begin position="372"/>
        <end position="383"/>
    </location>
</feature>
<evidence type="ECO:0000256" key="1">
    <source>
        <dbReference type="ARBA" id="ARBA00023125"/>
    </source>
</evidence>
<dbReference type="Proteomes" id="UP001596447">
    <property type="component" value="Unassembled WGS sequence"/>
</dbReference>
<feature type="compositionally biased region" description="Polar residues" evidence="2">
    <location>
        <begin position="404"/>
        <end position="418"/>
    </location>
</feature>
<reference evidence="4 5" key="1">
    <citation type="journal article" date="2019" name="Int. J. Syst. Evol. Microbiol.">
        <title>The Global Catalogue of Microorganisms (GCM) 10K type strain sequencing project: providing services to taxonomists for standard genome sequencing and annotation.</title>
        <authorList>
            <consortium name="The Broad Institute Genomics Platform"/>
            <consortium name="The Broad Institute Genome Sequencing Center for Infectious Disease"/>
            <person name="Wu L."/>
            <person name="Ma J."/>
        </authorList>
    </citation>
    <scope>NUCLEOTIDE SEQUENCE [LARGE SCALE GENOMIC DNA]</scope>
    <source>
        <strain evidence="4 5">XZGYJ-43</strain>
    </source>
</reference>
<feature type="region of interest" description="Disordered" evidence="2">
    <location>
        <begin position="372"/>
        <end position="440"/>
    </location>
</feature>
<dbReference type="SUPFAM" id="SSF50249">
    <property type="entry name" value="Nucleic acid-binding proteins"/>
    <property type="match status" value="3"/>
</dbReference>
<keyword evidence="5" id="KW-1185">Reference proteome</keyword>
<evidence type="ECO:0000259" key="3">
    <source>
        <dbReference type="Pfam" id="PF01336"/>
    </source>
</evidence>
<evidence type="ECO:0000313" key="4">
    <source>
        <dbReference type="EMBL" id="MFC7200382.1"/>
    </source>
</evidence>
<dbReference type="InterPro" id="IPR051231">
    <property type="entry name" value="SOSS-B"/>
</dbReference>
<protein>
    <submittedName>
        <fullName evidence="4">Single-stranded DNA binding protein</fullName>
    </submittedName>
</protein>
<dbReference type="RefSeq" id="WP_279527163.1">
    <property type="nucleotide sequence ID" value="NZ_CP122312.1"/>
</dbReference>